<protein>
    <submittedName>
        <fullName evidence="2">Uncharacterized protein DUF2470</fullName>
    </submittedName>
</protein>
<dbReference type="InterPro" id="IPR037119">
    <property type="entry name" value="Haem_oxidase_HugZ-like_sf"/>
</dbReference>
<dbReference type="Proteomes" id="UP000293638">
    <property type="component" value="Unassembled WGS sequence"/>
</dbReference>
<dbReference type="SUPFAM" id="SSF50475">
    <property type="entry name" value="FMN-binding split barrel"/>
    <property type="match status" value="1"/>
</dbReference>
<dbReference type="Gene3D" id="3.20.180.10">
    <property type="entry name" value="PNP-oxidase-like"/>
    <property type="match status" value="1"/>
</dbReference>
<dbReference type="PANTHER" id="PTHR13343:SF17">
    <property type="entry name" value="CELLULAR REPRESSOR OF E1A-STIMULATED GENES, ISOFORM A"/>
    <property type="match status" value="1"/>
</dbReference>
<dbReference type="Pfam" id="PF10615">
    <property type="entry name" value="DUF2470"/>
    <property type="match status" value="1"/>
</dbReference>
<feature type="domain" description="DUF2470" evidence="1">
    <location>
        <begin position="143"/>
        <end position="215"/>
    </location>
</feature>
<name>A0A4Q7NUS4_9ACTN</name>
<sequence>MTRSLPHPTVAEAARSVVASAASLTLVTSHHRAHLEGRHLVDARGGLRLSLPADSAVATALRLEEDLVATVELTDVAPVAVRDRVRARLALTGWLELLDDDGTDTTAYLVPGSVDLDTCGRRHEIDPEEYAVADPDPLTGVEAEVLTHLDAEHRAELDALLSSCDPALDGGRRTRPLRLDRHGLTVRVERASGECDVRLAFPAPVRTVAEVGEAVRCLGRAAAPRTRRGG</sequence>
<dbReference type="RefSeq" id="WP_165400064.1">
    <property type="nucleotide sequence ID" value="NZ_SGXD01000001.1"/>
</dbReference>
<comment type="caution">
    <text evidence="2">The sequence shown here is derived from an EMBL/GenBank/DDBJ whole genome shotgun (WGS) entry which is preliminary data.</text>
</comment>
<evidence type="ECO:0000313" key="3">
    <source>
        <dbReference type="Proteomes" id="UP000293638"/>
    </source>
</evidence>
<evidence type="ECO:0000313" key="2">
    <source>
        <dbReference type="EMBL" id="RZS90961.1"/>
    </source>
</evidence>
<dbReference type="PANTHER" id="PTHR13343">
    <property type="entry name" value="CREG1 PROTEIN"/>
    <property type="match status" value="1"/>
</dbReference>
<gene>
    <name evidence="2" type="ORF">EV189_0191</name>
</gene>
<organism evidence="2 3">
    <name type="scientific">Motilibacter rhizosphaerae</name>
    <dbReference type="NCBI Taxonomy" id="598652"/>
    <lineage>
        <taxon>Bacteria</taxon>
        <taxon>Bacillati</taxon>
        <taxon>Actinomycetota</taxon>
        <taxon>Actinomycetes</taxon>
        <taxon>Motilibacterales</taxon>
        <taxon>Motilibacteraceae</taxon>
        <taxon>Motilibacter</taxon>
    </lineage>
</organism>
<dbReference type="AlphaFoldDB" id="A0A4Q7NUS4"/>
<proteinExistence type="predicted"/>
<dbReference type="EMBL" id="SGXD01000001">
    <property type="protein sequence ID" value="RZS90961.1"/>
    <property type="molecule type" value="Genomic_DNA"/>
</dbReference>
<accession>A0A4Q7NUS4</accession>
<keyword evidence="3" id="KW-1185">Reference proteome</keyword>
<evidence type="ECO:0000259" key="1">
    <source>
        <dbReference type="Pfam" id="PF10615"/>
    </source>
</evidence>
<reference evidence="2 3" key="1">
    <citation type="submission" date="2019-02" db="EMBL/GenBank/DDBJ databases">
        <title>Genomic Encyclopedia of Type Strains, Phase IV (KMG-IV): sequencing the most valuable type-strain genomes for metagenomic binning, comparative biology and taxonomic classification.</title>
        <authorList>
            <person name="Goeker M."/>
        </authorList>
    </citation>
    <scope>NUCLEOTIDE SEQUENCE [LARGE SCALE GENOMIC DNA]</scope>
    <source>
        <strain evidence="2 3">DSM 45622</strain>
    </source>
</reference>
<dbReference type="InterPro" id="IPR019595">
    <property type="entry name" value="DUF2470"/>
</dbReference>